<sequence length="215" mass="25038">MCRLCLNDETFYICVNCIKNNLKSTRGRNLLRRLIVDSIEQLKKKLNIVKSHIPLLKNYNEAIKRLHVELECYVSSISYLRYLINRLDYSVLNISQYTPIKSARINWLDVCKTVEGVRRLLTVLTKHCPRILNHIAKDLKEIDQCTGIILTSLNISVNPETKLTIIRGDIIKTGCSTIRYCESPWRGKPLPVDYQEVSDVSEWDPFYEDLYDDVD</sequence>
<dbReference type="RefSeq" id="YP_010087907.1">
    <property type="nucleotide sequence ID" value="NC_055603.1"/>
</dbReference>
<organism evidence="1 2">
    <name type="scientific">Lymphocystis disease virus 4</name>
    <dbReference type="NCBI Taxonomy" id="2704413"/>
    <lineage>
        <taxon>Viruses</taxon>
        <taxon>Varidnaviria</taxon>
        <taxon>Bamfordvirae</taxon>
        <taxon>Nucleocytoviricota</taxon>
        <taxon>Megaviricetes</taxon>
        <taxon>Pimascovirales</taxon>
        <taxon>Pimascovirales incertae sedis</taxon>
        <taxon>Iridoviridae</taxon>
        <taxon>Alphairidovirinae</taxon>
        <taxon>Lymphocystivirus</taxon>
        <taxon>Lymphocystivirus micropogonias1</taxon>
    </lineage>
</organism>
<protein>
    <submittedName>
        <fullName evidence="1">Uncharacterized protein</fullName>
    </submittedName>
</protein>
<evidence type="ECO:0000313" key="1">
    <source>
        <dbReference type="EMBL" id="QHR78506.1"/>
    </source>
</evidence>
<accession>A0A6B9XHK5</accession>
<dbReference type="EMBL" id="MN803438">
    <property type="protein sequence ID" value="QHR78506.1"/>
    <property type="molecule type" value="Genomic_DNA"/>
</dbReference>
<evidence type="ECO:0000313" key="2">
    <source>
        <dbReference type="Proteomes" id="UP000678193"/>
    </source>
</evidence>
<dbReference type="GeneID" id="65103240"/>
<keyword evidence="2" id="KW-1185">Reference proteome</keyword>
<dbReference type="KEGG" id="vg:65103240"/>
<name>A0A6B9XHK5_9VIRU</name>
<proteinExistence type="predicted"/>
<reference evidence="1" key="1">
    <citation type="journal article" date="2020" name="Arch. Virol.">
        <title>Complete genome sequence and analysis of a novel lymphocystivirus detected in whitemouth croaker (Micropogonias furnieri): lymphocystis disease virus 4.</title>
        <authorList>
            <person name="Doszpoly A."/>
            <person name="Kajan G.L."/>
            <person name="Puentes R."/>
            <person name="Perretta A."/>
        </authorList>
    </citation>
    <scope>NUCLEOTIDE SEQUENCE</scope>
    <source>
        <strain evidence="1">LCDV-WC</strain>
    </source>
</reference>
<dbReference type="Proteomes" id="UP000678193">
    <property type="component" value="Segment"/>
</dbReference>